<evidence type="ECO:0000259" key="2">
    <source>
        <dbReference type="Pfam" id="PF07523"/>
    </source>
</evidence>
<dbReference type="InterPro" id="IPR022038">
    <property type="entry name" value="Ig-like_bact"/>
</dbReference>
<proteinExistence type="predicted"/>
<dbReference type="Proteomes" id="UP000003438">
    <property type="component" value="Unassembled WGS sequence"/>
</dbReference>
<evidence type="ECO:0000313" key="4">
    <source>
        <dbReference type="Proteomes" id="UP000003438"/>
    </source>
</evidence>
<name>D1PI64_9FIRM</name>
<feature type="signal peptide" evidence="1">
    <location>
        <begin position="1"/>
        <end position="19"/>
    </location>
</feature>
<organism evidence="3 4">
    <name type="scientific">Subdoligranulum variabile DSM 15176</name>
    <dbReference type="NCBI Taxonomy" id="411471"/>
    <lineage>
        <taxon>Bacteria</taxon>
        <taxon>Bacillati</taxon>
        <taxon>Bacillota</taxon>
        <taxon>Clostridia</taxon>
        <taxon>Eubacteriales</taxon>
        <taxon>Oscillospiraceae</taxon>
        <taxon>Subdoligranulum</taxon>
    </lineage>
</organism>
<reference evidence="3" key="1">
    <citation type="submission" date="2009-12" db="EMBL/GenBank/DDBJ databases">
        <authorList>
            <person name="Weinstock G."/>
            <person name="Sodergren E."/>
            <person name="Clifton S."/>
            <person name="Fulton L."/>
            <person name="Fulton B."/>
            <person name="Courtney L."/>
            <person name="Fronick C."/>
            <person name="Harrison M."/>
            <person name="Strong C."/>
            <person name="Farmer C."/>
            <person name="Delahaunty K."/>
            <person name="Markovic C."/>
            <person name="Hall O."/>
            <person name="Minx P."/>
            <person name="Tomlinson C."/>
            <person name="Mitreva M."/>
            <person name="Nelson J."/>
            <person name="Hou S."/>
            <person name="Wollam A."/>
            <person name="Pepin K.H."/>
            <person name="Johnson M."/>
            <person name="Bhonagiri V."/>
            <person name="Nash W.E."/>
            <person name="Warren W."/>
            <person name="Chinwalla A."/>
            <person name="Mardis E.R."/>
            <person name="Wilson R.K."/>
        </authorList>
    </citation>
    <scope>NUCLEOTIDE SEQUENCE [LARGE SCALE GENOMIC DNA]</scope>
    <source>
        <strain evidence="3">DSM 15176</strain>
    </source>
</reference>
<comment type="caution">
    <text evidence="3">The sequence shown here is derived from an EMBL/GenBank/DDBJ whole genome shotgun (WGS) entry which is preliminary data.</text>
</comment>
<accession>D1PI64</accession>
<dbReference type="RefSeq" id="WP_007045476.1">
    <property type="nucleotide sequence ID" value="NZ_GG704769.1"/>
</dbReference>
<sequence>MKKAIKMVLSLTMALALSAGLFGCSSEPTVTDVQLMMTADKEEYVIGESFDPTGLMLTEVYSDGTRKEVTDYTYSPDGPLTEDDTVVTIQYGDYTFENPITVIPASDKIIVTLNNGVDRCELHADGTLQLQGGALDYMGPVSGHWSWDGQTLKIMLPIYRSKEDFDDFETEMQLEYDEQNNVSFDYLLLGNWSMHYFCSYADWSQVLTPDVKYPQ</sequence>
<dbReference type="HOGENOM" id="CLU_1282654_0_0_9"/>
<keyword evidence="1" id="KW-0732">Signal</keyword>
<dbReference type="AlphaFoldDB" id="D1PI64"/>
<dbReference type="OrthoDB" id="1885452at2"/>
<keyword evidence="4" id="KW-1185">Reference proteome</keyword>
<dbReference type="EMBL" id="ACBY02000004">
    <property type="protein sequence ID" value="EFB77619.1"/>
    <property type="molecule type" value="Genomic_DNA"/>
</dbReference>
<dbReference type="PROSITE" id="PS51257">
    <property type="entry name" value="PROKAR_LIPOPROTEIN"/>
    <property type="match status" value="1"/>
</dbReference>
<protein>
    <recommendedName>
        <fullName evidence="2">Ig-like domain-containing protein</fullName>
    </recommendedName>
</protein>
<dbReference type="Gene3D" id="2.60.40.3630">
    <property type="match status" value="1"/>
</dbReference>
<evidence type="ECO:0000256" key="1">
    <source>
        <dbReference type="SAM" id="SignalP"/>
    </source>
</evidence>
<dbReference type="Pfam" id="PF07523">
    <property type="entry name" value="Big_3"/>
    <property type="match status" value="1"/>
</dbReference>
<evidence type="ECO:0000313" key="3">
    <source>
        <dbReference type="EMBL" id="EFB77619.1"/>
    </source>
</evidence>
<feature type="chain" id="PRO_5038452461" description="Ig-like domain-containing protein" evidence="1">
    <location>
        <begin position="20"/>
        <end position="215"/>
    </location>
</feature>
<gene>
    <name evidence="3" type="ORF">SUBVAR_04029</name>
</gene>
<feature type="domain" description="Ig-like" evidence="2">
    <location>
        <begin position="38"/>
        <end position="82"/>
    </location>
</feature>
<dbReference type="STRING" id="411471.SUBVAR_04029"/>